<comment type="caution">
    <text evidence="1">The sequence shown here is derived from an EMBL/GenBank/DDBJ whole genome shotgun (WGS) entry which is preliminary data.</text>
</comment>
<keyword evidence="2" id="KW-1185">Reference proteome</keyword>
<proteinExistence type="predicted"/>
<reference evidence="1 2" key="1">
    <citation type="submission" date="2021-05" db="EMBL/GenBank/DDBJ databases">
        <title>A Polyphasic approach of four new species of the genus Ohtaekwangia: Ohtaekwangia histidinii sp. nov., Ohtaekwangia cretensis sp. nov., Ohtaekwangia indiensis sp. nov., Ohtaekwangia reichenbachii sp. nov. from diverse environment.</title>
        <authorList>
            <person name="Octaviana S."/>
        </authorList>
    </citation>
    <scope>NUCLEOTIDE SEQUENCE [LARGE SCALE GENOMIC DNA]</scope>
    <source>
        <strain evidence="1 2">PWU20</strain>
    </source>
</reference>
<accession>A0ABS5VU93</accession>
<evidence type="ECO:0000313" key="1">
    <source>
        <dbReference type="EMBL" id="MBT1704997.1"/>
    </source>
</evidence>
<dbReference type="EMBL" id="JAHESD010000044">
    <property type="protein sequence ID" value="MBT1704997.1"/>
    <property type="molecule type" value="Genomic_DNA"/>
</dbReference>
<organism evidence="1 2">
    <name type="scientific">Chryseosolibacter indicus</name>
    <dbReference type="NCBI Taxonomy" id="2782351"/>
    <lineage>
        <taxon>Bacteria</taxon>
        <taxon>Pseudomonadati</taxon>
        <taxon>Bacteroidota</taxon>
        <taxon>Cytophagia</taxon>
        <taxon>Cytophagales</taxon>
        <taxon>Chryseotaleaceae</taxon>
        <taxon>Chryseosolibacter</taxon>
    </lineage>
</organism>
<sequence>MSKKKNTLKDLNDFLKQQAATLVAPEKLSVKTEEPVAVKEPLTIVDTQDTITINSLTDTIKAFAEQNSISLQETLYRVILTSLGTQNNLTPEDRMLINTALYLKHGSNWKEAIRGYWKDKK</sequence>
<gene>
    <name evidence="1" type="ORF">KK060_17020</name>
</gene>
<evidence type="ECO:0000313" key="2">
    <source>
        <dbReference type="Proteomes" id="UP000772618"/>
    </source>
</evidence>
<name>A0ABS5VU93_9BACT</name>
<dbReference type="Proteomes" id="UP000772618">
    <property type="component" value="Unassembled WGS sequence"/>
</dbReference>
<protein>
    <submittedName>
        <fullName evidence="1">Uncharacterized protein</fullName>
    </submittedName>
</protein>
<dbReference type="RefSeq" id="WP_254154955.1">
    <property type="nucleotide sequence ID" value="NZ_JAHESD010000044.1"/>
</dbReference>